<evidence type="ECO:0008006" key="3">
    <source>
        <dbReference type="Google" id="ProtNLM"/>
    </source>
</evidence>
<name>A0ABN6FHR4_SINCY</name>
<sequence length="68" mass="7619">MAKPVGTCRATGKGMFPDRGTAKRVASHYPAEDTRPYKCDHCGYYHLGHAAGHDRQWHRQRHAQDGGD</sequence>
<protein>
    <recommendedName>
        <fullName evidence="3">C2H2-type domain-containing protein</fullName>
    </recommendedName>
</protein>
<dbReference type="Proteomes" id="UP001319861">
    <property type="component" value="Chromosome"/>
</dbReference>
<evidence type="ECO:0000313" key="2">
    <source>
        <dbReference type="Proteomes" id="UP001319861"/>
    </source>
</evidence>
<dbReference type="EMBL" id="AP024525">
    <property type="protein sequence ID" value="BCT75612.1"/>
    <property type="molecule type" value="Genomic_DNA"/>
</dbReference>
<keyword evidence="2" id="KW-1185">Reference proteome</keyword>
<accession>A0ABN6FHR4</accession>
<proteinExistence type="predicted"/>
<organism evidence="1 2">
    <name type="scientific">Sinomonas cyclohexanicum</name>
    <name type="common">Corynebacterium cyclohexanicum</name>
    <dbReference type="NCBI Taxonomy" id="322009"/>
    <lineage>
        <taxon>Bacteria</taxon>
        <taxon>Bacillati</taxon>
        <taxon>Actinomycetota</taxon>
        <taxon>Actinomycetes</taxon>
        <taxon>Micrococcales</taxon>
        <taxon>Micrococcaceae</taxon>
        <taxon>Sinomonas</taxon>
    </lineage>
</organism>
<gene>
    <name evidence="1" type="ORF">SCMU_14540</name>
</gene>
<reference evidence="1 2" key="1">
    <citation type="journal article" date="2021" name="J. Biosci. Bioeng.">
        <title>Identification and characterization of a chc gene cluster responsible for the aromatization pathway of cyclohexanecarboxylate degradation in Sinomonas cyclohexanicum ATCC 51369.</title>
        <authorList>
            <person name="Yamamoto T."/>
            <person name="Hasegawa Y."/>
            <person name="Lau P.C.K."/>
            <person name="Iwaki H."/>
        </authorList>
    </citation>
    <scope>NUCLEOTIDE SEQUENCE [LARGE SCALE GENOMIC DNA]</scope>
    <source>
        <strain evidence="1 2">ATCC 51369</strain>
    </source>
</reference>
<evidence type="ECO:0000313" key="1">
    <source>
        <dbReference type="EMBL" id="BCT75612.1"/>
    </source>
</evidence>